<dbReference type="Gene3D" id="3.80.10.10">
    <property type="entry name" value="Ribonuclease Inhibitor"/>
    <property type="match status" value="1"/>
</dbReference>
<sequence length="582" mass="66257">MDCKQTGNLLSLSDELLSMIIWEVSCSDPRFDLSPPMSCLNCQEFNWEPFFSSYLGFVCKRLHHLVLRLQYRSVVLTPLKLKQLQSMSLKLREHVILYTRVLTIVGIGFNWTDLEDLVTDLKVMKCLCWKSWAEAIPLPIHEAIEFRSLKAQLCLENFPVGRWTDDCSVQEHDFSLFQGLLGRSSITSICARVNYEQPSSIRRLLDLAISCPNLGVLELRLVKGERDGLSRDALSSLNHRQGAHDSGVTPEDRLPPVWKLVYERQLVGPWRPQIPATLFDWQNIRHLELRGPEMHTFLKSITGQFASLQTLKLANLTEPHPGLHFYERKNRRISALAAFVQSLCGLVDFEMVNSKLPLPLAVFEHLSAGLQRLCYHGLHSLQPGRVYGVDGSVPQFPLTAQYLQHISNFCANLSCLDIDMLIVDELPLEFLSTLTSFKHLQSLCLRVRTLNAKDPSNYLSRDIKLVTALARYLMDYKKGCSFRRIDFHLMGYVDMGERPELQFWCYKSKDGDLVVEDNGSEIDTSGDRAYMFDGEDIDEWETVMAEADNRMAVVKGEEYLAGGDMESLFGGSSPSDFQGQNE</sequence>
<protein>
    <recommendedName>
        <fullName evidence="3">F-box domain-containing protein</fullName>
    </recommendedName>
</protein>
<keyword evidence="2" id="KW-1185">Reference proteome</keyword>
<organism evidence="1 2">
    <name type="scientific">Oculimacula yallundae</name>
    <dbReference type="NCBI Taxonomy" id="86028"/>
    <lineage>
        <taxon>Eukaryota</taxon>
        <taxon>Fungi</taxon>
        <taxon>Dikarya</taxon>
        <taxon>Ascomycota</taxon>
        <taxon>Pezizomycotina</taxon>
        <taxon>Leotiomycetes</taxon>
        <taxon>Helotiales</taxon>
        <taxon>Ploettnerulaceae</taxon>
        <taxon>Oculimacula</taxon>
    </lineage>
</organism>
<dbReference type="InterPro" id="IPR032675">
    <property type="entry name" value="LRR_dom_sf"/>
</dbReference>
<dbReference type="Proteomes" id="UP001595075">
    <property type="component" value="Unassembled WGS sequence"/>
</dbReference>
<evidence type="ECO:0000313" key="1">
    <source>
        <dbReference type="EMBL" id="KAL2060059.1"/>
    </source>
</evidence>
<name>A0ABR4BQT4_9HELO</name>
<dbReference type="EMBL" id="JAZHXI010000024">
    <property type="protein sequence ID" value="KAL2060059.1"/>
    <property type="molecule type" value="Genomic_DNA"/>
</dbReference>
<accession>A0ABR4BQT4</accession>
<gene>
    <name evidence="1" type="ORF">VTL71DRAFT_9881</name>
</gene>
<evidence type="ECO:0008006" key="3">
    <source>
        <dbReference type="Google" id="ProtNLM"/>
    </source>
</evidence>
<proteinExistence type="predicted"/>
<evidence type="ECO:0000313" key="2">
    <source>
        <dbReference type="Proteomes" id="UP001595075"/>
    </source>
</evidence>
<reference evidence="1 2" key="1">
    <citation type="journal article" date="2024" name="Commun. Biol.">
        <title>Comparative genomic analysis of thermophilic fungi reveals convergent evolutionary adaptations and gene losses.</title>
        <authorList>
            <person name="Steindorff A.S."/>
            <person name="Aguilar-Pontes M.V."/>
            <person name="Robinson A.J."/>
            <person name="Andreopoulos B."/>
            <person name="LaButti K."/>
            <person name="Kuo A."/>
            <person name="Mondo S."/>
            <person name="Riley R."/>
            <person name="Otillar R."/>
            <person name="Haridas S."/>
            <person name="Lipzen A."/>
            <person name="Grimwood J."/>
            <person name="Schmutz J."/>
            <person name="Clum A."/>
            <person name="Reid I.D."/>
            <person name="Moisan M.C."/>
            <person name="Butler G."/>
            <person name="Nguyen T.T.M."/>
            <person name="Dewar K."/>
            <person name="Conant G."/>
            <person name="Drula E."/>
            <person name="Henrissat B."/>
            <person name="Hansel C."/>
            <person name="Singer S."/>
            <person name="Hutchinson M.I."/>
            <person name="de Vries R.P."/>
            <person name="Natvig D.O."/>
            <person name="Powell A.J."/>
            <person name="Tsang A."/>
            <person name="Grigoriev I.V."/>
        </authorList>
    </citation>
    <scope>NUCLEOTIDE SEQUENCE [LARGE SCALE GENOMIC DNA]</scope>
    <source>
        <strain evidence="1 2">CBS 494.80</strain>
    </source>
</reference>
<comment type="caution">
    <text evidence="1">The sequence shown here is derived from an EMBL/GenBank/DDBJ whole genome shotgun (WGS) entry which is preliminary data.</text>
</comment>